<comment type="caution">
    <text evidence="1">The sequence shown here is derived from an EMBL/GenBank/DDBJ whole genome shotgun (WGS) entry which is preliminary data.</text>
</comment>
<proteinExistence type="predicted"/>
<evidence type="ECO:0000313" key="1">
    <source>
        <dbReference type="EMBL" id="CAH2404617.1"/>
    </source>
</evidence>
<sequence length="41" mass="4702">MLCFTWLFAKHWRDPRFPSALFGPHNKKPADASASIGIVMR</sequence>
<reference evidence="1 2" key="1">
    <citation type="submission" date="2022-03" db="EMBL/GenBank/DDBJ databases">
        <authorList>
            <person name="Brunel B."/>
        </authorList>
    </citation>
    <scope>NUCLEOTIDE SEQUENCE [LARGE SCALE GENOMIC DNA]</scope>
    <source>
        <strain evidence="1">STM5069sample</strain>
    </source>
</reference>
<dbReference type="Proteomes" id="UP001153050">
    <property type="component" value="Unassembled WGS sequence"/>
</dbReference>
<name>A0ABM9E689_9HYPH</name>
<gene>
    <name evidence="1" type="ORF">MES5069_430031</name>
</gene>
<evidence type="ECO:0000313" key="2">
    <source>
        <dbReference type="Proteomes" id="UP001153050"/>
    </source>
</evidence>
<organism evidence="1 2">
    <name type="scientific">Mesorhizobium escarrei</name>
    <dbReference type="NCBI Taxonomy" id="666018"/>
    <lineage>
        <taxon>Bacteria</taxon>
        <taxon>Pseudomonadati</taxon>
        <taxon>Pseudomonadota</taxon>
        <taxon>Alphaproteobacteria</taxon>
        <taxon>Hyphomicrobiales</taxon>
        <taxon>Phyllobacteriaceae</taxon>
        <taxon>Mesorhizobium</taxon>
    </lineage>
</organism>
<dbReference type="EMBL" id="CAKXZT010000139">
    <property type="protein sequence ID" value="CAH2404617.1"/>
    <property type="molecule type" value="Genomic_DNA"/>
</dbReference>
<accession>A0ABM9E689</accession>
<keyword evidence="2" id="KW-1185">Reference proteome</keyword>
<protein>
    <submittedName>
        <fullName evidence="1">Uncharacterized protein</fullName>
    </submittedName>
</protein>